<evidence type="ECO:0000313" key="1">
    <source>
        <dbReference type="EMBL" id="QBK87266.1"/>
    </source>
</evidence>
<dbReference type="EMBL" id="MK500347">
    <property type="protein sequence ID" value="QBK87266.1"/>
    <property type="molecule type" value="Genomic_DNA"/>
</dbReference>
<gene>
    <name evidence="1" type="ORF">LCMAC201_01680</name>
</gene>
<name>A0A481YXP9_9VIRU</name>
<reference evidence="1" key="1">
    <citation type="journal article" date="2019" name="MBio">
        <title>Virus Genomes from Deep Sea Sediments Expand the Ocean Megavirome and Support Independent Origins of Viral Gigantism.</title>
        <authorList>
            <person name="Backstrom D."/>
            <person name="Yutin N."/>
            <person name="Jorgensen S.L."/>
            <person name="Dharamshi J."/>
            <person name="Homa F."/>
            <person name="Zaremba-Niedwiedzka K."/>
            <person name="Spang A."/>
            <person name="Wolf Y.I."/>
            <person name="Koonin E.V."/>
            <person name="Ettema T.J."/>
        </authorList>
    </citation>
    <scope>NUCLEOTIDE SEQUENCE</scope>
</reference>
<accession>A0A481YXP9</accession>
<sequence length="98" mass="11617">MSRHKEAEMIDKQHPICITNDCGEHASFGLNKPTHCNFHKLPAMITANLQIVIKKHPSTMGAKTRILWASQEICHDQRFRKEMYQKELKCYRHIWISW</sequence>
<organism evidence="1">
    <name type="scientific">Marseillevirus LCMAC201</name>
    <dbReference type="NCBI Taxonomy" id="2506605"/>
    <lineage>
        <taxon>Viruses</taxon>
        <taxon>Varidnaviria</taxon>
        <taxon>Bamfordvirae</taxon>
        <taxon>Nucleocytoviricota</taxon>
        <taxon>Megaviricetes</taxon>
        <taxon>Pimascovirales</taxon>
        <taxon>Pimascovirales incertae sedis</taxon>
        <taxon>Marseilleviridae</taxon>
    </lineage>
</organism>
<proteinExistence type="predicted"/>
<dbReference type="InterPro" id="IPR043822">
    <property type="entry name" value="EsV_1_7_cys"/>
</dbReference>
<dbReference type="Pfam" id="PF19114">
    <property type="entry name" value="EsV_1_7_cys"/>
    <property type="match status" value="1"/>
</dbReference>
<protein>
    <submittedName>
        <fullName evidence="1">Uncharacterized protein</fullName>
    </submittedName>
</protein>